<dbReference type="Proteomes" id="UP000547444">
    <property type="component" value="Unassembled WGS sequence"/>
</dbReference>
<feature type="signal peptide" evidence="2">
    <location>
        <begin position="1"/>
        <end position="27"/>
    </location>
</feature>
<comment type="caution">
    <text evidence="3">The sequence shown here is derived from an EMBL/GenBank/DDBJ whole genome shotgun (WGS) entry which is preliminary data.</text>
</comment>
<feature type="region of interest" description="Disordered" evidence="1">
    <location>
        <begin position="28"/>
        <end position="56"/>
    </location>
</feature>
<evidence type="ECO:0000313" key="3">
    <source>
        <dbReference type="EMBL" id="NIH98294.1"/>
    </source>
</evidence>
<dbReference type="AlphaFoldDB" id="A0A7X5ZFH4"/>
<organism evidence="3 4">
    <name type="scientific">Mycolicibacterium fluoranthenivorans</name>
    <dbReference type="NCBI Taxonomy" id="258505"/>
    <lineage>
        <taxon>Bacteria</taxon>
        <taxon>Bacillati</taxon>
        <taxon>Actinomycetota</taxon>
        <taxon>Actinomycetes</taxon>
        <taxon>Mycobacteriales</taxon>
        <taxon>Mycobacteriaceae</taxon>
        <taxon>Mycolicibacterium</taxon>
    </lineage>
</organism>
<dbReference type="RefSeq" id="WP_167163553.1">
    <property type="nucleotide sequence ID" value="NZ_JAANOW010000003.1"/>
</dbReference>
<gene>
    <name evidence="3" type="ORF">FHU31_005300</name>
</gene>
<accession>A0A7X5ZFH4</accession>
<keyword evidence="4" id="KW-1185">Reference proteome</keyword>
<name>A0A7X5ZFH4_9MYCO</name>
<sequence>MSSTRTVIAVLAGAAAVVGTLSGCSSAAPPAASPSAAQSGVAATQTPEVNPQGDIPDNQAFVVYTAPDGSFAVKYPEGWAQTTSGPTVTFSDKFNSISLTPHDGFYQPTEAYARSVELPQLGSATTGFVPGKVSTVQRPSGPVVLITYQADSPSSPVTGKSVTQAVERYEFSKSGRGVVVTLSGPVGADNVDPWRIVSDSFTWLK</sequence>
<reference evidence="3 4" key="1">
    <citation type="submission" date="2020-03" db="EMBL/GenBank/DDBJ databases">
        <title>Sequencing the genomes of 1000 actinobacteria strains.</title>
        <authorList>
            <person name="Klenk H.-P."/>
        </authorList>
    </citation>
    <scope>NUCLEOTIDE SEQUENCE [LARGE SCALE GENOMIC DNA]</scope>
    <source>
        <strain evidence="3 4">DSM 44556</strain>
    </source>
</reference>
<dbReference type="EMBL" id="JAANOW010000003">
    <property type="protein sequence ID" value="NIH98294.1"/>
    <property type="molecule type" value="Genomic_DNA"/>
</dbReference>
<evidence type="ECO:0008006" key="5">
    <source>
        <dbReference type="Google" id="ProtNLM"/>
    </source>
</evidence>
<feature type="chain" id="PRO_5031447057" description="Lipoprotein LpqN" evidence="2">
    <location>
        <begin position="28"/>
        <end position="205"/>
    </location>
</feature>
<evidence type="ECO:0000256" key="2">
    <source>
        <dbReference type="SAM" id="SignalP"/>
    </source>
</evidence>
<dbReference type="PROSITE" id="PS51257">
    <property type="entry name" value="PROKAR_LIPOPROTEIN"/>
    <property type="match status" value="1"/>
</dbReference>
<evidence type="ECO:0000256" key="1">
    <source>
        <dbReference type="SAM" id="MobiDB-lite"/>
    </source>
</evidence>
<keyword evidence="2" id="KW-0732">Signal</keyword>
<proteinExistence type="predicted"/>
<evidence type="ECO:0000313" key="4">
    <source>
        <dbReference type="Proteomes" id="UP000547444"/>
    </source>
</evidence>
<protein>
    <recommendedName>
        <fullName evidence="5">Lipoprotein LpqN</fullName>
    </recommendedName>
</protein>
<feature type="compositionally biased region" description="Low complexity" evidence="1">
    <location>
        <begin position="28"/>
        <end position="43"/>
    </location>
</feature>